<evidence type="ECO:0000256" key="1">
    <source>
        <dbReference type="SAM" id="Phobius"/>
    </source>
</evidence>
<sequence length="75" mass="8490">MKIQIIVALLCFAVFGALLPGSHYVYATYCDTMAGFYLSFVVVMIMWISLFAGFASLFFHKLKALYQSVIDYQAM</sequence>
<gene>
    <name evidence="2" type="ORF">EXU30_07990</name>
</gene>
<organism evidence="2 3">
    <name type="scientific">Shewanella maritima</name>
    <dbReference type="NCBI Taxonomy" id="2520507"/>
    <lineage>
        <taxon>Bacteria</taxon>
        <taxon>Pseudomonadati</taxon>
        <taxon>Pseudomonadota</taxon>
        <taxon>Gammaproteobacteria</taxon>
        <taxon>Alteromonadales</taxon>
        <taxon>Shewanellaceae</taxon>
        <taxon>Shewanella</taxon>
    </lineage>
</organism>
<feature type="transmembrane region" description="Helical" evidence="1">
    <location>
        <begin position="37"/>
        <end position="59"/>
    </location>
</feature>
<accession>A0A411PGB0</accession>
<dbReference type="RefSeq" id="WP_130598961.1">
    <property type="nucleotide sequence ID" value="NZ_CP036200.1"/>
</dbReference>
<keyword evidence="1" id="KW-1133">Transmembrane helix</keyword>
<reference evidence="2 3" key="1">
    <citation type="submission" date="2019-02" db="EMBL/GenBank/DDBJ databases">
        <title>Shewanella sp. D4-2 isolated from Dokdo Island.</title>
        <authorList>
            <person name="Baek K."/>
        </authorList>
    </citation>
    <scope>NUCLEOTIDE SEQUENCE [LARGE SCALE GENOMIC DNA]</scope>
    <source>
        <strain evidence="2 3">D4-2</strain>
    </source>
</reference>
<dbReference type="KEGG" id="smai:EXU30_07990"/>
<evidence type="ECO:0000313" key="2">
    <source>
        <dbReference type="EMBL" id="QBF82636.1"/>
    </source>
</evidence>
<dbReference type="Proteomes" id="UP000291106">
    <property type="component" value="Chromosome"/>
</dbReference>
<proteinExistence type="predicted"/>
<dbReference type="OrthoDB" id="6268471at2"/>
<protein>
    <submittedName>
        <fullName evidence="2">Uncharacterized protein</fullName>
    </submittedName>
</protein>
<name>A0A411PGB0_9GAMM</name>
<keyword evidence="3" id="KW-1185">Reference proteome</keyword>
<keyword evidence="1" id="KW-0812">Transmembrane</keyword>
<evidence type="ECO:0000313" key="3">
    <source>
        <dbReference type="Proteomes" id="UP000291106"/>
    </source>
</evidence>
<keyword evidence="1" id="KW-0472">Membrane</keyword>
<dbReference type="EMBL" id="CP036200">
    <property type="protein sequence ID" value="QBF82636.1"/>
    <property type="molecule type" value="Genomic_DNA"/>
</dbReference>
<dbReference type="AlphaFoldDB" id="A0A411PGB0"/>